<dbReference type="SUPFAM" id="SSF56925">
    <property type="entry name" value="OMPA-like"/>
    <property type="match status" value="1"/>
</dbReference>
<name>A0A0W0TS53_9GAMM</name>
<dbReference type="InterPro" id="IPR027385">
    <property type="entry name" value="Beta-barrel_OMP"/>
</dbReference>
<reference evidence="3 4" key="1">
    <citation type="submission" date="2015-11" db="EMBL/GenBank/DDBJ databases">
        <title>Genomic analysis of 38 Legionella species identifies large and diverse effector repertoires.</title>
        <authorList>
            <person name="Burstein D."/>
            <person name="Amaro F."/>
            <person name="Zusman T."/>
            <person name="Lifshitz Z."/>
            <person name="Cohen O."/>
            <person name="Gilbert J.A."/>
            <person name="Pupko T."/>
            <person name="Shuman H.A."/>
            <person name="Segal G."/>
        </authorList>
    </citation>
    <scope>NUCLEOTIDE SEQUENCE [LARGE SCALE GENOMIC DNA]</scope>
    <source>
        <strain evidence="3 4">ATCC 49504</strain>
    </source>
</reference>
<evidence type="ECO:0000313" key="3">
    <source>
        <dbReference type="EMBL" id="KTC98513.1"/>
    </source>
</evidence>
<evidence type="ECO:0000313" key="4">
    <source>
        <dbReference type="Proteomes" id="UP000054785"/>
    </source>
</evidence>
<dbReference type="InterPro" id="IPR011250">
    <property type="entry name" value="OMP/PagP_B-barrel"/>
</dbReference>
<comment type="caution">
    <text evidence="3">The sequence shown here is derived from an EMBL/GenBank/DDBJ whole genome shotgun (WGS) entry which is preliminary data.</text>
</comment>
<evidence type="ECO:0000256" key="1">
    <source>
        <dbReference type="ARBA" id="ARBA00022729"/>
    </source>
</evidence>
<dbReference type="OrthoDB" id="9810784at2"/>
<dbReference type="Proteomes" id="UP000054785">
    <property type="component" value="Unassembled WGS sequence"/>
</dbReference>
<keyword evidence="4" id="KW-1185">Reference proteome</keyword>
<dbReference type="STRING" id="45065.Lgee_1590"/>
<dbReference type="EMBL" id="LNYC01000063">
    <property type="protein sequence ID" value="KTC98513.1"/>
    <property type="molecule type" value="Genomic_DNA"/>
</dbReference>
<dbReference type="Pfam" id="PF13505">
    <property type="entry name" value="OMP_b-brl"/>
    <property type="match status" value="1"/>
</dbReference>
<dbReference type="Gene3D" id="2.40.160.20">
    <property type="match status" value="1"/>
</dbReference>
<dbReference type="RefSeq" id="WP_028385731.1">
    <property type="nucleotide sequence ID" value="NZ_CAAAHN010000006.1"/>
</dbReference>
<organism evidence="3 4">
    <name type="scientific">Legionella geestiana</name>
    <dbReference type="NCBI Taxonomy" id="45065"/>
    <lineage>
        <taxon>Bacteria</taxon>
        <taxon>Pseudomonadati</taxon>
        <taxon>Pseudomonadota</taxon>
        <taxon>Gammaproteobacteria</taxon>
        <taxon>Legionellales</taxon>
        <taxon>Legionellaceae</taxon>
        <taxon>Legionella</taxon>
    </lineage>
</organism>
<gene>
    <name evidence="3" type="ORF">Lgee_1590</name>
</gene>
<dbReference type="PATRIC" id="fig|45065.4.peg.1726"/>
<evidence type="ECO:0000259" key="2">
    <source>
        <dbReference type="Pfam" id="PF13505"/>
    </source>
</evidence>
<keyword evidence="1" id="KW-0732">Signal</keyword>
<dbReference type="AlphaFoldDB" id="A0A0W0TS53"/>
<accession>A0A0W0TS53</accession>
<sequence>MSKNKQFSALCLSLSVSATVLAGTMGPDVKPEAWYLVGGAGASWSRDADIRVDPRIWDPAEQGYSDNLGSAGLLMFGVGRYLTDAFRVDARYEHRSEYKYSKFQTGINNGVPGFTGTERTRKFEMDSNSLMVNGWLDLGTLNSRLLWQAGSMTLQPFVGGGIGVDYLNVENFRTIADPFGDNRNEIASINQTTTGSRFAWRLGAGLSAQLTKRTTLAVGYDYFDGGNIPFPDFILSSLSAPSGRTGVSVTPWHGSFAANEVYAELRVLI</sequence>
<protein>
    <recommendedName>
        <fullName evidence="2">Outer membrane protein beta-barrel domain-containing protein</fullName>
    </recommendedName>
</protein>
<feature type="domain" description="Outer membrane protein beta-barrel" evidence="2">
    <location>
        <begin position="9"/>
        <end position="225"/>
    </location>
</feature>
<proteinExistence type="predicted"/>